<feature type="compositionally biased region" description="Polar residues" evidence="5">
    <location>
        <begin position="1"/>
        <end position="10"/>
    </location>
</feature>
<evidence type="ECO:0000313" key="7">
    <source>
        <dbReference type="EMBL" id="KAK5995170.1"/>
    </source>
</evidence>
<dbReference type="EMBL" id="JAVFKD010000004">
    <property type="protein sequence ID" value="KAK5995170.1"/>
    <property type="molecule type" value="Genomic_DNA"/>
</dbReference>
<evidence type="ECO:0000313" key="8">
    <source>
        <dbReference type="Proteomes" id="UP001338125"/>
    </source>
</evidence>
<proteinExistence type="predicted"/>
<gene>
    <name evidence="7" type="ORF">PT974_03567</name>
</gene>
<sequence>MSPSQFTPEDSTLPIPQFGSSASENDENSESNHREVASDATTADWNHRDNLENPRNFPSWQKWVMVSIVSCSSLCVTCTSALYSSTYNQITVQFHASELAVTVGLSLFIFGMGLGPMLVAPISEVTNSRPQQEILVPVSRIQ</sequence>
<dbReference type="Gene3D" id="1.20.1250.20">
    <property type="entry name" value="MFS general substrate transporter like domains"/>
    <property type="match status" value="1"/>
</dbReference>
<evidence type="ECO:0000256" key="4">
    <source>
        <dbReference type="ARBA" id="ARBA00023136"/>
    </source>
</evidence>
<dbReference type="SUPFAM" id="SSF103473">
    <property type="entry name" value="MFS general substrate transporter"/>
    <property type="match status" value="1"/>
</dbReference>
<comment type="subcellular location">
    <subcellularLocation>
        <location evidence="1">Membrane</location>
        <topology evidence="1">Multi-pass membrane protein</topology>
    </subcellularLocation>
</comment>
<dbReference type="PANTHER" id="PTHR23502:SF7">
    <property type="entry name" value="DRUG_PROTON ANTIPORTER YHK8-RELATED"/>
    <property type="match status" value="1"/>
</dbReference>
<evidence type="ECO:0000256" key="2">
    <source>
        <dbReference type="ARBA" id="ARBA00022692"/>
    </source>
</evidence>
<keyword evidence="3 6" id="KW-1133">Transmembrane helix</keyword>
<feature type="transmembrane region" description="Helical" evidence="6">
    <location>
        <begin position="103"/>
        <end position="122"/>
    </location>
</feature>
<keyword evidence="4 6" id="KW-0472">Membrane</keyword>
<protein>
    <submittedName>
        <fullName evidence="7">Ascochitine biosynthesis cluster MFS transporter</fullName>
    </submittedName>
</protein>
<dbReference type="InterPro" id="IPR036259">
    <property type="entry name" value="MFS_trans_sf"/>
</dbReference>
<evidence type="ECO:0000256" key="3">
    <source>
        <dbReference type="ARBA" id="ARBA00022989"/>
    </source>
</evidence>
<reference evidence="7 8" key="1">
    <citation type="submission" date="2024-01" db="EMBL/GenBank/DDBJ databases">
        <title>Complete genome of Cladobotryum mycophilum ATHUM6906.</title>
        <authorList>
            <person name="Christinaki A.C."/>
            <person name="Myridakis A.I."/>
            <person name="Kouvelis V.N."/>
        </authorList>
    </citation>
    <scope>NUCLEOTIDE SEQUENCE [LARGE SCALE GENOMIC DNA]</scope>
    <source>
        <strain evidence="7 8">ATHUM6906</strain>
    </source>
</reference>
<keyword evidence="8" id="KW-1185">Reference proteome</keyword>
<accession>A0ABR0SSM9</accession>
<comment type="caution">
    <text evidence="7">The sequence shown here is derived from an EMBL/GenBank/DDBJ whole genome shotgun (WGS) entry which is preliminary data.</text>
</comment>
<evidence type="ECO:0000256" key="5">
    <source>
        <dbReference type="SAM" id="MobiDB-lite"/>
    </source>
</evidence>
<organism evidence="7 8">
    <name type="scientific">Cladobotryum mycophilum</name>
    <dbReference type="NCBI Taxonomy" id="491253"/>
    <lineage>
        <taxon>Eukaryota</taxon>
        <taxon>Fungi</taxon>
        <taxon>Dikarya</taxon>
        <taxon>Ascomycota</taxon>
        <taxon>Pezizomycotina</taxon>
        <taxon>Sordariomycetes</taxon>
        <taxon>Hypocreomycetidae</taxon>
        <taxon>Hypocreales</taxon>
        <taxon>Hypocreaceae</taxon>
        <taxon>Cladobotryum</taxon>
    </lineage>
</organism>
<name>A0ABR0SSM9_9HYPO</name>
<evidence type="ECO:0000256" key="6">
    <source>
        <dbReference type="SAM" id="Phobius"/>
    </source>
</evidence>
<keyword evidence="2 6" id="KW-0812">Transmembrane</keyword>
<feature type="region of interest" description="Disordered" evidence="5">
    <location>
        <begin position="1"/>
        <end position="56"/>
    </location>
</feature>
<feature type="transmembrane region" description="Helical" evidence="6">
    <location>
        <begin position="63"/>
        <end position="83"/>
    </location>
</feature>
<dbReference type="PANTHER" id="PTHR23502">
    <property type="entry name" value="MAJOR FACILITATOR SUPERFAMILY"/>
    <property type="match status" value="1"/>
</dbReference>
<dbReference type="Proteomes" id="UP001338125">
    <property type="component" value="Unassembled WGS sequence"/>
</dbReference>
<evidence type="ECO:0000256" key="1">
    <source>
        <dbReference type="ARBA" id="ARBA00004141"/>
    </source>
</evidence>